<dbReference type="RefSeq" id="XP_002773193.1">
    <property type="nucleotide sequence ID" value="XM_002773147.1"/>
</dbReference>
<sequence length="86" mass="9532">MTDVESDSGKIDYNDHPFNVLNVEDSILRLPFYMGEEYADDVALEEPSRGHGIEVSLKDIITGKGSPAANSPIARFTIPRIVIARR</sequence>
<gene>
    <name evidence="1" type="ORF">Pmar_PMAR009185</name>
</gene>
<accession>C5LE11</accession>
<organism evidence="2">
    <name type="scientific">Perkinsus marinus (strain ATCC 50983 / TXsc)</name>
    <dbReference type="NCBI Taxonomy" id="423536"/>
    <lineage>
        <taxon>Eukaryota</taxon>
        <taxon>Sar</taxon>
        <taxon>Alveolata</taxon>
        <taxon>Perkinsozoa</taxon>
        <taxon>Perkinsea</taxon>
        <taxon>Perkinsida</taxon>
        <taxon>Perkinsidae</taxon>
        <taxon>Perkinsus</taxon>
    </lineage>
</organism>
<dbReference type="Proteomes" id="UP000007800">
    <property type="component" value="Unassembled WGS sequence"/>
</dbReference>
<reference evidence="1 2" key="1">
    <citation type="submission" date="2008-07" db="EMBL/GenBank/DDBJ databases">
        <authorList>
            <person name="El-Sayed N."/>
            <person name="Caler E."/>
            <person name="Inman J."/>
            <person name="Amedeo P."/>
            <person name="Hass B."/>
            <person name="Wortman J."/>
        </authorList>
    </citation>
    <scope>NUCLEOTIDE SEQUENCE [LARGE SCALE GENOMIC DNA]</scope>
    <source>
        <strain evidence="2">ATCC 50983 / TXsc</strain>
    </source>
</reference>
<dbReference type="GeneID" id="9050570"/>
<dbReference type="EMBL" id="GG681098">
    <property type="protein sequence ID" value="EER05009.1"/>
    <property type="molecule type" value="Genomic_DNA"/>
</dbReference>
<dbReference type="OrthoDB" id="411695at2759"/>
<protein>
    <submittedName>
        <fullName evidence="1">Uncharacterized protein</fullName>
    </submittedName>
</protein>
<evidence type="ECO:0000313" key="1">
    <source>
        <dbReference type="EMBL" id="EER05009.1"/>
    </source>
</evidence>
<evidence type="ECO:0000313" key="2">
    <source>
        <dbReference type="Proteomes" id="UP000007800"/>
    </source>
</evidence>
<dbReference type="AlphaFoldDB" id="C5LE11"/>
<name>C5LE11_PERM5</name>
<proteinExistence type="predicted"/>
<keyword evidence="2" id="KW-1185">Reference proteome</keyword>
<dbReference type="InParanoid" id="C5LE11"/>